<feature type="chain" id="PRO_5029729133" description="Tetratricopeptide repeat protein" evidence="2">
    <location>
        <begin position="23"/>
        <end position="1187"/>
    </location>
</feature>
<dbReference type="Gene3D" id="1.25.40.10">
    <property type="entry name" value="Tetratricopeptide repeat domain"/>
    <property type="match status" value="4"/>
</dbReference>
<dbReference type="Pfam" id="PF13174">
    <property type="entry name" value="TPR_6"/>
    <property type="match status" value="2"/>
</dbReference>
<dbReference type="Proteomes" id="UP000503640">
    <property type="component" value="Unassembled WGS sequence"/>
</dbReference>
<dbReference type="SUPFAM" id="SSF48452">
    <property type="entry name" value="TPR-like"/>
    <property type="match status" value="2"/>
</dbReference>
<evidence type="ECO:0000256" key="2">
    <source>
        <dbReference type="SAM" id="SignalP"/>
    </source>
</evidence>
<comment type="caution">
    <text evidence="3">The sequence shown here is derived from an EMBL/GenBank/DDBJ whole genome shotgun (WGS) entry which is preliminary data.</text>
</comment>
<feature type="signal peptide" evidence="2">
    <location>
        <begin position="1"/>
        <end position="22"/>
    </location>
</feature>
<evidence type="ECO:0000313" key="3">
    <source>
        <dbReference type="EMBL" id="GEJ55922.1"/>
    </source>
</evidence>
<feature type="region of interest" description="Disordered" evidence="1">
    <location>
        <begin position="790"/>
        <end position="810"/>
    </location>
</feature>
<feature type="compositionally biased region" description="Low complexity" evidence="1">
    <location>
        <begin position="1139"/>
        <end position="1148"/>
    </location>
</feature>
<accession>A0A7I9VHP2</accession>
<keyword evidence="2" id="KW-0732">Signal</keyword>
<name>A0A7I9VHP2_9BACT</name>
<dbReference type="EMBL" id="BJTG01000002">
    <property type="protein sequence ID" value="GEJ55922.1"/>
    <property type="molecule type" value="Genomic_DNA"/>
</dbReference>
<reference evidence="4" key="1">
    <citation type="journal article" date="2020" name="Appl. Environ. Microbiol.">
        <title>Diazotrophic Anaeromyxobacter Isolates from Soils.</title>
        <authorList>
            <person name="Masuda Y."/>
            <person name="Yamanaka H."/>
            <person name="Xu Z.X."/>
            <person name="Shiratori Y."/>
            <person name="Aono T."/>
            <person name="Amachi S."/>
            <person name="Senoo K."/>
            <person name="Itoh H."/>
        </authorList>
    </citation>
    <scope>NUCLEOTIDE SEQUENCE [LARGE SCALE GENOMIC DNA]</scope>
    <source>
        <strain evidence="4">R267</strain>
    </source>
</reference>
<gene>
    <name evidence="3" type="ORF">AMYX_06630</name>
</gene>
<keyword evidence="4" id="KW-1185">Reference proteome</keyword>
<protein>
    <recommendedName>
        <fullName evidence="5">Tetratricopeptide repeat protein</fullName>
    </recommendedName>
</protein>
<dbReference type="InterPro" id="IPR019734">
    <property type="entry name" value="TPR_rpt"/>
</dbReference>
<evidence type="ECO:0000256" key="1">
    <source>
        <dbReference type="SAM" id="MobiDB-lite"/>
    </source>
</evidence>
<evidence type="ECO:0000313" key="4">
    <source>
        <dbReference type="Proteomes" id="UP000503640"/>
    </source>
</evidence>
<dbReference type="AlphaFoldDB" id="A0A7I9VHP2"/>
<dbReference type="RefSeq" id="WP_176062958.1">
    <property type="nucleotide sequence ID" value="NZ_BJTG01000002.1"/>
</dbReference>
<organism evidence="3 4">
    <name type="scientific">Anaeromyxobacter diazotrophicus</name>
    <dbReference type="NCBI Taxonomy" id="2590199"/>
    <lineage>
        <taxon>Bacteria</taxon>
        <taxon>Pseudomonadati</taxon>
        <taxon>Myxococcota</taxon>
        <taxon>Myxococcia</taxon>
        <taxon>Myxococcales</taxon>
        <taxon>Cystobacterineae</taxon>
        <taxon>Anaeromyxobacteraceae</taxon>
        <taxon>Anaeromyxobacter</taxon>
    </lineage>
</organism>
<sequence length="1187" mass="131757">MARRICSLLLACALAIAPRVRADDPRPPAAAAATAKDAGLGKRRSLAPDASLAGSIEAKGRAAEPAGPRLDFDTFRFAIEGQVSGKRREEMADLEQLIRLGGSAQELPGWLFRLAELHWEEAQYLFFEANRRDDALGQAKGDPARVERLRAEKKDLEERSRGEQAQAIARYREIAKRFPNYPRLDEVVFFLGENLWKQNRRKDALEAYKVLIQRFPKSRYVPDAWMAFGEHYFDTADKGNRKETLKKALETYRRAAAYTESSVYGYALYKQAWVHYNLGDWTEALDLFKAVIFFGDLPTSTVAPDKKLALAREARKDYVRTYSHVGSPKAAPDDFARVGGKDARDMLKSLATLYYDEGKDRDAILVYHGLIVADPAALDAPGFQARIVTCAGRMGKKDLAVQQAGVFVEMLQAAEKRGGDEAARRSLEGARKDAENTLRTLAVQYHAEFKKTREDAVASLAAELYRLHLGLFPDARQAYEMRFFHAELLYALEKFQAAGDEYLRVADLDARRMEKPGEDGKPQKPGKFLLDALESAVQSYDVVAKRAEATEKRPQGAEARGRLPIPKEKQQLVDACQRYLALAPRGEKAVEVSYKAANVYYRYNAFPEAQKLFADIADHHPRHDLARYAANLALDAYNLQGDWRGMNAAAKRFWQNGELMRAQPALREDLSKVIEQSGFKLIEELERSGRPGEAADAYLAFARDWPASRLAPTALYDASVDLAKAGRLERALAVREQLVQRYPQDPLVPKVGLASAQDREAVGDFDRAAEGYERYYQGWRRAAGVAAAPARKHGKRGAHAPPPAPAGDAAGYAEDKARDALYNAGVLREGLAEYGRAEADRTQYVETWPASPDAARVFLSLADLAGRQGAVSKELRVLEEYQQRYVKDPTEWLAVQDRIARLFRKAGNAAGERRAHEQALAYWQPRRGQVGERGLAVVAEAQVLALEPAFEAYDRIDFAVPARLSPQRQVKWLKGQAELKSARLLELQKRYTAVVETKQAEPAVCALYKIGLAYKRFAHAFQTAPVPKELRQNKAFAEEYRAQLRQLAEAPEKKAVEALEYAMTKSRELGVSNACSRAATEILTHYKPDLYGPPLEQVPPLAAPRAPGRASGHGLLTALYLPPGPEAAAPVEPGPALPPLGARAEPAATPARDPDLQLDEPEEVRPGAVAPRDPSPPPPIKDEDLLP</sequence>
<dbReference type="InterPro" id="IPR011990">
    <property type="entry name" value="TPR-like_helical_dom_sf"/>
</dbReference>
<proteinExistence type="predicted"/>
<evidence type="ECO:0008006" key="5">
    <source>
        <dbReference type="Google" id="ProtNLM"/>
    </source>
</evidence>
<feature type="region of interest" description="Disordered" evidence="1">
    <location>
        <begin position="1126"/>
        <end position="1187"/>
    </location>
</feature>